<dbReference type="InterPro" id="IPR051044">
    <property type="entry name" value="MAG_DAG_Lipase"/>
</dbReference>
<dbReference type="InterPro" id="IPR029058">
    <property type="entry name" value="AB_hydrolase_fold"/>
</dbReference>
<sequence length="283" mass="32011">MKKNISDHLKYYHLPAENTEFEYLQAGGFNIASYHFPAQSPKGVILALHGYLGHCVQMGKLIPEVNKNGYSVCALDLPGHGLSNGKKYAISNFDEYRLVLEVFADQVKNRFTALPVYGLGFSLGGAIFVDYHLKNGKGAFKKTVLAAPLIRNALWEITKKATSAFDEITDKIPRVYKKETSDPFYIEMERSDPLRENFLPLSWVKALHRWEAELRKKGKCSVPARVLYGLKDTTVDTNEGAEYFKNYWPNAELIEYPRGKHELILEADPLGSRVIHDILSGLK</sequence>
<evidence type="ECO:0000259" key="1">
    <source>
        <dbReference type="Pfam" id="PF12146"/>
    </source>
</evidence>
<accession>A0A1W6LJG6</accession>
<dbReference type="InterPro" id="IPR022742">
    <property type="entry name" value="Hydrolase_4"/>
</dbReference>
<dbReference type="EMBL" id="CP021023">
    <property type="protein sequence ID" value="ARN55902.1"/>
    <property type="molecule type" value="Genomic_DNA"/>
</dbReference>
<dbReference type="PANTHER" id="PTHR11614">
    <property type="entry name" value="PHOSPHOLIPASE-RELATED"/>
    <property type="match status" value="1"/>
</dbReference>
<dbReference type="SUPFAM" id="SSF53474">
    <property type="entry name" value="alpha/beta-Hydrolases"/>
    <property type="match status" value="1"/>
</dbReference>
<name>A0A1W6LJG6_9BACT</name>
<dbReference type="AlphaFoldDB" id="A0A1W6LJG6"/>
<keyword evidence="2" id="KW-0378">Hydrolase</keyword>
<dbReference type="RefSeq" id="WP_085754625.1">
    <property type="nucleotide sequence ID" value="NZ_CP021023.1"/>
</dbReference>
<reference evidence="3" key="1">
    <citation type="submission" date="2017-04" db="EMBL/GenBank/DDBJ databases">
        <title>Comparative genomics and description of representatives of a novel lineage of planctomycetes thriving in anoxic sediments.</title>
        <authorList>
            <person name="Spring S."/>
            <person name="Bunk B."/>
            <person name="Sproer C."/>
        </authorList>
    </citation>
    <scope>NUCLEOTIDE SEQUENCE [LARGE SCALE GENOMIC DNA]</scope>
    <source>
        <strain evidence="3">ST-PulAB-D4</strain>
    </source>
</reference>
<dbReference type="Gene3D" id="3.40.50.1820">
    <property type="entry name" value="alpha/beta hydrolase"/>
    <property type="match status" value="1"/>
</dbReference>
<evidence type="ECO:0000313" key="2">
    <source>
        <dbReference type="EMBL" id="ARN55902.1"/>
    </source>
</evidence>
<dbReference type="EC" id="3.1.1.-" evidence="2"/>
<gene>
    <name evidence="2" type="primary">ytpA</name>
    <name evidence="2" type="ORF">STSP1_00269</name>
</gene>
<dbReference type="KEGG" id="pbp:STSP1_00269"/>
<organism evidence="2 3">
    <name type="scientific">Sedimentisphaera salicampi</name>
    <dbReference type="NCBI Taxonomy" id="1941349"/>
    <lineage>
        <taxon>Bacteria</taxon>
        <taxon>Pseudomonadati</taxon>
        <taxon>Planctomycetota</taxon>
        <taxon>Phycisphaerae</taxon>
        <taxon>Sedimentisphaerales</taxon>
        <taxon>Sedimentisphaeraceae</taxon>
        <taxon>Sedimentisphaera</taxon>
    </lineage>
</organism>
<dbReference type="STRING" id="1941349.STSP1_00269"/>
<feature type="domain" description="Serine aminopeptidase S33" evidence="1">
    <location>
        <begin position="39"/>
        <end position="268"/>
    </location>
</feature>
<evidence type="ECO:0000313" key="3">
    <source>
        <dbReference type="Proteomes" id="UP000193334"/>
    </source>
</evidence>
<protein>
    <submittedName>
        <fullName evidence="2">Phospholipase YtpA</fullName>
        <ecNumber evidence="2">3.1.1.-</ecNumber>
    </submittedName>
</protein>
<dbReference type="Pfam" id="PF12146">
    <property type="entry name" value="Hydrolase_4"/>
    <property type="match status" value="1"/>
</dbReference>
<keyword evidence="3" id="KW-1185">Reference proteome</keyword>
<dbReference type="GO" id="GO:0016787">
    <property type="term" value="F:hydrolase activity"/>
    <property type="evidence" value="ECO:0007669"/>
    <property type="project" value="UniProtKB-KW"/>
</dbReference>
<proteinExistence type="predicted"/>
<dbReference type="Proteomes" id="UP000193334">
    <property type="component" value="Chromosome"/>
</dbReference>